<dbReference type="RefSeq" id="XP_018699898.1">
    <property type="nucleotide sequence ID" value="XM_018852888.1"/>
</dbReference>
<name>A0A167KS95_CORFA</name>
<reference evidence="1 2" key="1">
    <citation type="journal article" date="2016" name="Genome Biol. Evol.">
        <title>Divergent and convergent evolution of fungal pathogenicity.</title>
        <authorList>
            <person name="Shang Y."/>
            <person name="Xiao G."/>
            <person name="Zheng P."/>
            <person name="Cen K."/>
            <person name="Zhan S."/>
            <person name="Wang C."/>
        </authorList>
    </citation>
    <scope>NUCLEOTIDE SEQUENCE [LARGE SCALE GENOMIC DNA]</scope>
    <source>
        <strain evidence="1 2">ARSEF 2679</strain>
    </source>
</reference>
<comment type="caution">
    <text evidence="1">The sequence shown here is derived from an EMBL/GenBank/DDBJ whole genome shotgun (WGS) entry which is preliminary data.</text>
</comment>
<sequence length="100" mass="11450">MSEGEGSSSVVADRPYSKAAYVEELAIPHYMTLDEKTPAVQQIRTLYDVKDWRFTRWHLALFYFLKRGFGDPEAAREYGDAAELFGTLCTYYSALSHVRS</sequence>
<evidence type="ECO:0000313" key="2">
    <source>
        <dbReference type="Proteomes" id="UP000076744"/>
    </source>
</evidence>
<protein>
    <submittedName>
        <fullName evidence="1">Uncharacterized protein</fullName>
    </submittedName>
</protein>
<dbReference type="OrthoDB" id="4869516at2759"/>
<dbReference type="AlphaFoldDB" id="A0A167KS95"/>
<dbReference type="Proteomes" id="UP000076744">
    <property type="component" value="Unassembled WGS sequence"/>
</dbReference>
<accession>A0A167KS95</accession>
<organism evidence="1 2">
    <name type="scientific">Cordyceps fumosorosea (strain ARSEF 2679)</name>
    <name type="common">Isaria fumosorosea</name>
    <dbReference type="NCBI Taxonomy" id="1081104"/>
    <lineage>
        <taxon>Eukaryota</taxon>
        <taxon>Fungi</taxon>
        <taxon>Dikarya</taxon>
        <taxon>Ascomycota</taxon>
        <taxon>Pezizomycotina</taxon>
        <taxon>Sordariomycetes</taxon>
        <taxon>Hypocreomycetidae</taxon>
        <taxon>Hypocreales</taxon>
        <taxon>Cordycipitaceae</taxon>
        <taxon>Cordyceps</taxon>
    </lineage>
</organism>
<dbReference type="GeneID" id="30025577"/>
<keyword evidence="2" id="KW-1185">Reference proteome</keyword>
<evidence type="ECO:0000313" key="1">
    <source>
        <dbReference type="EMBL" id="OAA52121.1"/>
    </source>
</evidence>
<gene>
    <name evidence="1" type="ORF">ISF_09285</name>
</gene>
<dbReference type="EMBL" id="AZHB01000045">
    <property type="protein sequence ID" value="OAA52121.1"/>
    <property type="molecule type" value="Genomic_DNA"/>
</dbReference>
<proteinExistence type="predicted"/>